<organism evidence="1">
    <name type="scientific">Rhodanobacter sp. IGA1.0</name>
    <dbReference type="NCBI Taxonomy" id="3158582"/>
    <lineage>
        <taxon>Bacteria</taxon>
        <taxon>Pseudomonadati</taxon>
        <taxon>Pseudomonadota</taxon>
        <taxon>Gammaproteobacteria</taxon>
        <taxon>Lysobacterales</taxon>
        <taxon>Rhodanobacteraceae</taxon>
        <taxon>Rhodanobacter</taxon>
    </lineage>
</organism>
<proteinExistence type="predicted"/>
<dbReference type="AlphaFoldDB" id="A0AAU7QGK7"/>
<reference evidence="1" key="1">
    <citation type="submission" date="2024-06" db="EMBL/GenBank/DDBJ databases">
        <authorList>
            <person name="Sun Y."/>
        </authorList>
    </citation>
    <scope>NUCLEOTIDE SEQUENCE</scope>
    <source>
        <strain evidence="1">IGA1.0</strain>
    </source>
</reference>
<evidence type="ECO:0000313" key="1">
    <source>
        <dbReference type="EMBL" id="XBS88483.1"/>
    </source>
</evidence>
<protein>
    <submittedName>
        <fullName evidence="1">Uncharacterized protein</fullName>
    </submittedName>
</protein>
<gene>
    <name evidence="1" type="ORF">ABNK63_08570</name>
</gene>
<dbReference type="EMBL" id="CP157948">
    <property type="protein sequence ID" value="XBS88483.1"/>
    <property type="molecule type" value="Genomic_DNA"/>
</dbReference>
<sequence>MPSQPVIDTLLAAYGWTGKPAAHIVNMPGYPLADIANKTTLWHNLNANLWRYARANNWVWIDTAGNNGSTSHSGPIAPGKPPAIAGAGTGGIPLLDGTNLAKSCNCGIFNTVARQLAWHILGFKDNEVLNASTDKTFVTLPGSSTFDAAWMGNVRTVTQDFAAIQALKFTNHSFSKGPDGNFTDATCNVPSFANKTDIMWFDLKRAKSTLLVENSGQAGWLVVDTVYSHHGQLPAGGPPYYLIASAQLKAKKGLFPLGGPGLTQAAINAVPDQCATCVAWPNWWLLSANDLPVEFKNWARYFLPIPGYSSGY</sequence>
<accession>A0AAU7QGK7</accession>
<dbReference type="RefSeq" id="WP_157582233.1">
    <property type="nucleotide sequence ID" value="NZ_CP157948.1"/>
</dbReference>
<name>A0AAU7QGK7_9GAMM</name>